<organism evidence="3 4">
    <name type="scientific">Pseudorhizobium banfieldiae</name>
    <dbReference type="NCBI Taxonomy" id="1125847"/>
    <lineage>
        <taxon>Bacteria</taxon>
        <taxon>Pseudomonadati</taxon>
        <taxon>Pseudomonadota</taxon>
        <taxon>Alphaproteobacteria</taxon>
        <taxon>Hyphomicrobiales</taxon>
        <taxon>Rhizobiaceae</taxon>
        <taxon>Rhizobium/Agrobacterium group</taxon>
        <taxon>Pseudorhizobium</taxon>
    </lineage>
</organism>
<protein>
    <submittedName>
        <fullName evidence="3">Cobalt transporter, subunit CbtB</fullName>
    </submittedName>
</protein>
<evidence type="ECO:0000256" key="1">
    <source>
        <dbReference type="SAM" id="MobiDB-lite"/>
    </source>
</evidence>
<dbReference type="EMBL" id="FO082820">
    <property type="protein sequence ID" value="CCF20841.1"/>
    <property type="molecule type" value="Genomic_DNA"/>
</dbReference>
<feature type="transmembrane region" description="Helical" evidence="2">
    <location>
        <begin position="33"/>
        <end position="51"/>
    </location>
</feature>
<dbReference type="NCBIfam" id="TIGR02459">
    <property type="entry name" value="CbtB"/>
    <property type="match status" value="1"/>
</dbReference>
<dbReference type="Proteomes" id="UP000010792">
    <property type="component" value="Chromosome"/>
</dbReference>
<feature type="region of interest" description="Disordered" evidence="1">
    <location>
        <begin position="1"/>
        <end position="23"/>
    </location>
</feature>
<keyword evidence="2" id="KW-0472">Membrane</keyword>
<reference evidence="3 4" key="1">
    <citation type="journal article" date="2013" name="Genome Biol. Evol.">
        <title>Life in an arsenic-containing gold mine: genome and physiology of the autotrophic arsenite-oxidizing bacterium rhizobium sp. NT-26.</title>
        <authorList>
            <person name="Andres J."/>
            <person name="Arsene-Ploetze F."/>
            <person name="Barbe V."/>
            <person name="Brochier-Armanet C."/>
            <person name="Cleiss-Arnold J."/>
            <person name="Coppee J.Y."/>
            <person name="Dillies M.A."/>
            <person name="Geist"/>
            <person name="L"/>
            <person name="Joublin A."/>
            <person name="Koechler S."/>
            <person name="Lassalle F."/>
            <person name="Marchal M."/>
            <person name="Medigue C."/>
            <person name="Muller D."/>
            <person name="Nesme X."/>
            <person name="Plewniak F."/>
            <person name="Proux C."/>
            <person name="Ramirez-Bahena M.H."/>
            <person name="Schenowitz C."/>
            <person name="Sismeiro O."/>
            <person name="Vallenet D."/>
            <person name="Santini J.M."/>
            <person name="Bertin P.N."/>
        </authorList>
    </citation>
    <scope>NUCLEOTIDE SEQUENCE [LARGE SCALE GENOMIC DNA]</scope>
    <source>
        <strain evidence="3 4">NT-26</strain>
    </source>
</reference>
<keyword evidence="2" id="KW-0812">Transmembrane</keyword>
<dbReference type="STRING" id="1125847.NT26_3118"/>
<sequence>MQIDDPRVEGERTRSMTTKSASNVAVTSTSRTLSLSMSALLGLFVVGFVGFSHMDVVHNAAHDSRHSLAFPCH</sequence>
<accession>L0NJ46</accession>
<evidence type="ECO:0000256" key="2">
    <source>
        <dbReference type="SAM" id="Phobius"/>
    </source>
</evidence>
<dbReference type="KEGG" id="rht:NT26_3118"/>
<keyword evidence="4" id="KW-1185">Reference proteome</keyword>
<proteinExistence type="predicted"/>
<name>L0NJ46_9HYPH</name>
<evidence type="ECO:0000313" key="4">
    <source>
        <dbReference type="Proteomes" id="UP000010792"/>
    </source>
</evidence>
<dbReference type="Pfam" id="PF09489">
    <property type="entry name" value="CbtB"/>
    <property type="match status" value="1"/>
</dbReference>
<evidence type="ECO:0000313" key="3">
    <source>
        <dbReference type="EMBL" id="CCF20841.1"/>
    </source>
</evidence>
<feature type="compositionally biased region" description="Basic and acidic residues" evidence="1">
    <location>
        <begin position="1"/>
        <end position="14"/>
    </location>
</feature>
<dbReference type="InterPro" id="IPR012667">
    <property type="entry name" value="CbtB_put"/>
</dbReference>
<dbReference type="AlphaFoldDB" id="L0NJ46"/>
<keyword evidence="2" id="KW-1133">Transmembrane helix</keyword>
<gene>
    <name evidence="3" type="ORF">NT26_3118</name>
</gene>